<accession>A0AAU7CNG1</accession>
<reference evidence="3" key="1">
    <citation type="submission" date="2024-05" db="EMBL/GenBank/DDBJ databases">
        <title>Planctomycetes of the genus Singulisphaera possess chitinolytic capabilities.</title>
        <authorList>
            <person name="Ivanova A."/>
        </authorList>
    </citation>
    <scope>NUCLEOTIDE SEQUENCE</scope>
    <source>
        <strain evidence="3">Ch08T</strain>
    </source>
</reference>
<evidence type="ECO:0000256" key="1">
    <source>
        <dbReference type="SAM" id="Phobius"/>
    </source>
</evidence>
<feature type="transmembrane region" description="Helical" evidence="1">
    <location>
        <begin position="123"/>
        <end position="146"/>
    </location>
</feature>
<dbReference type="InterPro" id="IPR011453">
    <property type="entry name" value="DUF1559"/>
</dbReference>
<dbReference type="EMBL" id="CP155447">
    <property type="protein sequence ID" value="XBH06998.1"/>
    <property type="molecule type" value="Genomic_DNA"/>
</dbReference>
<dbReference type="Pfam" id="PF07596">
    <property type="entry name" value="SBP_bac_10"/>
    <property type="match status" value="1"/>
</dbReference>
<keyword evidence="1" id="KW-0812">Transmembrane</keyword>
<name>A0AAU7CNG1_9BACT</name>
<dbReference type="PANTHER" id="PTHR30093:SF2">
    <property type="entry name" value="TYPE II SECRETION SYSTEM PROTEIN H"/>
    <property type="match status" value="1"/>
</dbReference>
<gene>
    <name evidence="3" type="ORF">V5E97_13440</name>
</gene>
<organism evidence="3">
    <name type="scientific">Singulisphaera sp. Ch08</name>
    <dbReference type="NCBI Taxonomy" id="3120278"/>
    <lineage>
        <taxon>Bacteria</taxon>
        <taxon>Pseudomonadati</taxon>
        <taxon>Planctomycetota</taxon>
        <taxon>Planctomycetia</taxon>
        <taxon>Isosphaerales</taxon>
        <taxon>Isosphaeraceae</taxon>
        <taxon>Singulisphaera</taxon>
    </lineage>
</organism>
<evidence type="ECO:0000313" key="3">
    <source>
        <dbReference type="EMBL" id="XBH06998.1"/>
    </source>
</evidence>
<evidence type="ECO:0000259" key="2">
    <source>
        <dbReference type="Pfam" id="PF07596"/>
    </source>
</evidence>
<protein>
    <submittedName>
        <fullName evidence="3">DUF1559 domain-containing protein</fullName>
    </submittedName>
</protein>
<feature type="transmembrane region" description="Helical" evidence="1">
    <location>
        <begin position="74"/>
        <end position="102"/>
    </location>
</feature>
<dbReference type="AlphaFoldDB" id="A0AAU7CNG1"/>
<keyword evidence="1" id="KW-0472">Membrane</keyword>
<feature type="domain" description="DUF1559" evidence="2">
    <location>
        <begin position="160"/>
        <end position="252"/>
    </location>
</feature>
<proteinExistence type="predicted"/>
<dbReference type="PANTHER" id="PTHR30093">
    <property type="entry name" value="GENERAL SECRETION PATHWAY PROTEIN G"/>
    <property type="match status" value="1"/>
</dbReference>
<keyword evidence="1" id="KW-1133">Transmembrane helix</keyword>
<sequence>MAILVLCDCGKQFQTREEYAGRRARCSACGREFNLPHAAVALYSPPSWELNAEDAFATSVPQPERNSEHAITSLVLGLLGLASICGGPLIVLSPFLGIWAIIYGWKGWREIQSSRGHIRGAGMATTGIVAGMFECSLVLILILLLIPYTGVSRSPEAVHRGRCERNLKQIGQALFLYENIHGGLPHTSIVDSEGKALLSWRVRLLPFLNQGPLYRKFKLDEAWDSPHNRMLLREMPSLYACPSDGLDDAERTRYTLVVGHGALFEANRPVSIDEVTDELRTTLMIVESAAPIPWTKPEDLPFAPNLPPPRIGSHHPGIANALFANGGTRILKKSISPEILRALISRDGGEVISLEDF</sequence>
<dbReference type="RefSeq" id="WP_406699843.1">
    <property type="nucleotide sequence ID" value="NZ_CP155447.1"/>
</dbReference>